<reference evidence="1 2" key="1">
    <citation type="submission" date="2024-03" db="EMBL/GenBank/DDBJ databases">
        <authorList>
            <person name="Brejova B."/>
        </authorList>
    </citation>
    <scope>NUCLEOTIDE SEQUENCE [LARGE SCALE GENOMIC DNA]</scope>
    <source>
        <strain evidence="1 2">CBS 14171</strain>
    </source>
</reference>
<gene>
    <name evidence="1" type="ORF">LODBEIA_P57650</name>
</gene>
<evidence type="ECO:0000313" key="2">
    <source>
        <dbReference type="Proteomes" id="UP001497383"/>
    </source>
</evidence>
<accession>A0ABP0ZVU3</accession>
<proteinExistence type="predicted"/>
<dbReference type="GeneID" id="92210961"/>
<sequence>MSLVLEITCTNLKLGNSGSKVADIFQVNYRGTASRAQLPPQFELDDHALGVDDRARLVEQLRPEYATLSSECQTKQGTWLPLREAQLTKQLLRKIIYKALFQKSYSSKRVFIVDHDYSEKMKGIIYEIFKELKAKSVVFLPWSVLAVLGADQRNGLVLNFTMETLKVQVVVDLRVIYTTEEVTINCLNKHEKHSEIGQIIENTVKGSAIDLRKCLGENVIIVGDEGNDNHDIDLTLEKEAFETRLNVGCWAACSLYSQISTTWQDYKPYHE</sequence>
<dbReference type="RefSeq" id="XP_066832703.1">
    <property type="nucleotide sequence ID" value="XM_066976133.1"/>
</dbReference>
<name>A0ABP0ZVU3_9ASCO</name>
<keyword evidence="2" id="KW-1185">Reference proteome</keyword>
<dbReference type="EMBL" id="OZ022412">
    <property type="protein sequence ID" value="CAK9441924.1"/>
    <property type="molecule type" value="Genomic_DNA"/>
</dbReference>
<evidence type="ECO:0000313" key="1">
    <source>
        <dbReference type="EMBL" id="CAK9441924.1"/>
    </source>
</evidence>
<organism evidence="1 2">
    <name type="scientific">Lodderomyces beijingensis</name>
    <dbReference type="NCBI Taxonomy" id="1775926"/>
    <lineage>
        <taxon>Eukaryota</taxon>
        <taxon>Fungi</taxon>
        <taxon>Dikarya</taxon>
        <taxon>Ascomycota</taxon>
        <taxon>Saccharomycotina</taxon>
        <taxon>Pichiomycetes</taxon>
        <taxon>Debaryomycetaceae</taxon>
        <taxon>Candida/Lodderomyces clade</taxon>
        <taxon>Lodderomyces</taxon>
    </lineage>
</organism>
<dbReference type="Proteomes" id="UP001497383">
    <property type="component" value="Chromosome 8"/>
</dbReference>
<protein>
    <submittedName>
        <fullName evidence="1">Uncharacterized protein</fullName>
    </submittedName>
</protein>